<feature type="binding site" evidence="6">
    <location>
        <position position="373"/>
    </location>
    <ligand>
        <name>[4Fe-4S] cluster</name>
        <dbReference type="ChEBI" id="CHEBI:49883"/>
        <note>4Fe-4S-S-AdoMet</note>
    </ligand>
</feature>
<dbReference type="SFLD" id="SFLDG01082">
    <property type="entry name" value="B12-binding_domain_containing"/>
    <property type="match status" value="1"/>
</dbReference>
<dbReference type="Pfam" id="PF04055">
    <property type="entry name" value="Radical_SAM"/>
    <property type="match status" value="1"/>
</dbReference>
<proteinExistence type="inferred from homology"/>
<protein>
    <submittedName>
        <fullName evidence="9">YgiQ family radical SAM protein</fullName>
    </submittedName>
</protein>
<evidence type="ECO:0000256" key="6">
    <source>
        <dbReference type="HAMAP-Rule" id="MF_01251"/>
    </source>
</evidence>
<evidence type="ECO:0000256" key="4">
    <source>
        <dbReference type="ARBA" id="ARBA00023004"/>
    </source>
</evidence>
<dbReference type="Pfam" id="PF11842">
    <property type="entry name" value="DUF3362"/>
    <property type="match status" value="1"/>
</dbReference>
<evidence type="ECO:0000256" key="1">
    <source>
        <dbReference type="ARBA" id="ARBA00022485"/>
    </source>
</evidence>
<evidence type="ECO:0000313" key="9">
    <source>
        <dbReference type="EMBL" id="NLS13026.1"/>
    </source>
</evidence>
<dbReference type="RefSeq" id="WP_168836118.1">
    <property type="nucleotide sequence ID" value="NZ_JABAIK010000007.1"/>
</dbReference>
<comment type="cofactor">
    <cofactor evidence="6">
        <name>[4Fe-4S] cluster</name>
        <dbReference type="ChEBI" id="CHEBI:49883"/>
    </cofactor>
    <text evidence="6">Binds 1 [4Fe-4S] cluster. The cluster is coordinated with 3 cysteines and an exchangeable S-adenosyl-L-methionine.</text>
</comment>
<comment type="similarity">
    <text evidence="6">Belongs to the UPF0313 family.</text>
</comment>
<dbReference type="SUPFAM" id="SSF102114">
    <property type="entry name" value="Radical SAM enzymes"/>
    <property type="match status" value="1"/>
</dbReference>
<evidence type="ECO:0000256" key="2">
    <source>
        <dbReference type="ARBA" id="ARBA00022691"/>
    </source>
</evidence>
<evidence type="ECO:0000256" key="7">
    <source>
        <dbReference type="SAM" id="MobiDB-lite"/>
    </source>
</evidence>
<dbReference type="GO" id="GO:0051539">
    <property type="term" value="F:4 iron, 4 sulfur cluster binding"/>
    <property type="evidence" value="ECO:0007669"/>
    <property type="project" value="UniProtKB-KW"/>
</dbReference>
<dbReference type="InterPro" id="IPR007197">
    <property type="entry name" value="rSAM"/>
</dbReference>
<dbReference type="SFLD" id="SFLDS00029">
    <property type="entry name" value="Radical_SAM"/>
    <property type="match status" value="1"/>
</dbReference>
<dbReference type="Gene3D" id="3.80.30.20">
    <property type="entry name" value="tm_1862 like domain"/>
    <property type="match status" value="1"/>
</dbReference>
<dbReference type="InterPro" id="IPR006638">
    <property type="entry name" value="Elp3/MiaA/NifB-like_rSAM"/>
</dbReference>
<dbReference type="InterPro" id="IPR013704">
    <property type="entry name" value="UPF0313_N"/>
</dbReference>
<gene>
    <name evidence="9" type="ORF">HGP28_09010</name>
</gene>
<dbReference type="PROSITE" id="PS51918">
    <property type="entry name" value="RADICAL_SAM"/>
    <property type="match status" value="1"/>
</dbReference>
<dbReference type="NCBIfam" id="TIGR03904">
    <property type="entry name" value="SAM_YgiQ"/>
    <property type="match status" value="1"/>
</dbReference>
<keyword evidence="10" id="KW-1185">Reference proteome</keyword>
<feature type="region of interest" description="Disordered" evidence="7">
    <location>
        <begin position="251"/>
        <end position="272"/>
    </location>
</feature>
<dbReference type="SMART" id="SM00729">
    <property type="entry name" value="Elp3"/>
    <property type="match status" value="1"/>
</dbReference>
<dbReference type="SFLD" id="SFLDG01069">
    <property type="entry name" value="UPF0313"/>
    <property type="match status" value="1"/>
</dbReference>
<feature type="region of interest" description="Disordered" evidence="7">
    <location>
        <begin position="674"/>
        <end position="780"/>
    </location>
</feature>
<feature type="compositionally biased region" description="Polar residues" evidence="7">
    <location>
        <begin position="760"/>
        <end position="770"/>
    </location>
</feature>
<dbReference type="Proteomes" id="UP000535589">
    <property type="component" value="Unassembled WGS sequence"/>
</dbReference>
<dbReference type="InterPro" id="IPR058240">
    <property type="entry name" value="rSAM_sf"/>
</dbReference>
<evidence type="ECO:0000256" key="3">
    <source>
        <dbReference type="ARBA" id="ARBA00022723"/>
    </source>
</evidence>
<evidence type="ECO:0000313" key="10">
    <source>
        <dbReference type="Proteomes" id="UP000535589"/>
    </source>
</evidence>
<dbReference type="InterPro" id="IPR022946">
    <property type="entry name" value="UPF0313"/>
</dbReference>
<keyword evidence="3 6" id="KW-0479">Metal-binding</keyword>
<dbReference type="AlphaFoldDB" id="A0A7X8TQL3"/>
<feature type="compositionally biased region" description="Polar residues" evidence="7">
    <location>
        <begin position="713"/>
        <end position="747"/>
    </location>
</feature>
<dbReference type="InterPro" id="IPR020612">
    <property type="entry name" value="Methylthiotransferase_CS"/>
</dbReference>
<dbReference type="HAMAP" id="MF_01251">
    <property type="entry name" value="UPF0313"/>
    <property type="match status" value="1"/>
</dbReference>
<dbReference type="PROSITE" id="PS01278">
    <property type="entry name" value="MTTASE_RADICAL"/>
    <property type="match status" value="1"/>
</dbReference>
<dbReference type="InterPro" id="IPR023404">
    <property type="entry name" value="rSAM_horseshoe"/>
</dbReference>
<feature type="binding site" evidence="6">
    <location>
        <position position="380"/>
    </location>
    <ligand>
        <name>[4Fe-4S] cluster</name>
        <dbReference type="ChEBI" id="CHEBI:49883"/>
        <note>4Fe-4S-S-AdoMet</note>
    </ligand>
</feature>
<organism evidence="9 10">
    <name type="scientific">Vibrio agarilyticus</name>
    <dbReference type="NCBI Taxonomy" id="2726741"/>
    <lineage>
        <taxon>Bacteria</taxon>
        <taxon>Pseudomonadati</taxon>
        <taxon>Pseudomonadota</taxon>
        <taxon>Gammaproteobacteria</taxon>
        <taxon>Vibrionales</taxon>
        <taxon>Vibrionaceae</taxon>
        <taxon>Vibrio</taxon>
    </lineage>
</organism>
<keyword evidence="4 6" id="KW-0408">Iron</keyword>
<keyword evidence="2 6" id="KW-0949">S-adenosyl-L-methionine</keyword>
<feature type="compositionally biased region" description="Basic residues" evidence="7">
    <location>
        <begin position="676"/>
        <end position="694"/>
    </location>
</feature>
<sequence>MNLTKIFDYKKFWAECFGTAPFLPTTRAEMTALGWDSCDIIIVTGDAYVDHPSFGMAIIGRLLEAQGFRVGIIAQPDWHSKDAFMQLGKPNLFFGVTAGNMDSMINRYTSDKKLRHDDAYTPNNEGGKRPDRASLVYSQRCREAYKEVPIVLGGIEASLRRVAHYDYWSDKVRRSILMDAKADILLFGNAERALVEVAHRLAEGEPISTLTHIRGTAVMLSHAPDGYQIIDSSRIEKPRKEAFIPPNPYEVETECDSKSSQPQPITVRPSRHDAETTAVRLPAFEKLNNDRILYAHASRVLHLETNPYSGRALIQRHGDRELWVNQAPIPLSTEEMDYVFGLPFARVPHPGYGKAKIPAYDMIKTSVNIMRGCFGGCSFCSITEHEGRIIQNRSQESILTELEEIRDKVPGFTGTISDLGGPTANMYRLGCSDPKAEANCRRPSCVFPGICHKLNTDHKHTIDLYRAARQVKGVKKVMIASGVRYDLAIESPEYVKELVTHHVGGYLKIAPEHTEKGPLDLMMKPGMGTYERFKAMFDKYSQEAGKKQYLIPYFISAHPGTEDEDMLNLALWLKANQFECDQVQNFYPSPMCNATSMYYSETNPLKRVKYKQREVVPVAKGERQRRLHKALLRYHDPANWPLIREALIAMGKKHLIGDKPSCLVPADDIDALTPAQRRKSGRHGANRFATKHSKGQPGFAPLDGKRQRDKSNHAQTSNAQRKSGVNNSSGSASKPSRGQTRNESGQTAAKRGARNESSRGRAQSNTQSNGRARGKHSHAK</sequence>
<dbReference type="PANTHER" id="PTHR32331:SF0">
    <property type="entry name" value="UPF0313 PROTEIN YGIQ"/>
    <property type="match status" value="1"/>
</dbReference>
<dbReference type="EMBL" id="JABAIK010000007">
    <property type="protein sequence ID" value="NLS13026.1"/>
    <property type="molecule type" value="Genomic_DNA"/>
</dbReference>
<dbReference type="GO" id="GO:0003824">
    <property type="term" value="F:catalytic activity"/>
    <property type="evidence" value="ECO:0007669"/>
    <property type="project" value="InterPro"/>
</dbReference>
<keyword evidence="1 6" id="KW-0004">4Fe-4S</keyword>
<feature type="compositionally biased region" description="Basic and acidic residues" evidence="7">
    <location>
        <begin position="703"/>
        <end position="712"/>
    </location>
</feature>
<dbReference type="GO" id="GO:0005506">
    <property type="term" value="F:iron ion binding"/>
    <property type="evidence" value="ECO:0007669"/>
    <property type="project" value="UniProtKB-UniRule"/>
</dbReference>
<evidence type="ECO:0000259" key="8">
    <source>
        <dbReference type="PROSITE" id="PS51918"/>
    </source>
</evidence>
<dbReference type="PANTHER" id="PTHR32331">
    <property type="entry name" value="UPF0313 PROTEIN YGIQ"/>
    <property type="match status" value="1"/>
</dbReference>
<feature type="binding site" evidence="6">
    <location>
        <position position="377"/>
    </location>
    <ligand>
        <name>[4Fe-4S] cluster</name>
        <dbReference type="ChEBI" id="CHEBI:49883"/>
        <note>4Fe-4S-S-AdoMet</note>
    </ligand>
</feature>
<keyword evidence="5 6" id="KW-0411">Iron-sulfur</keyword>
<dbReference type="InterPro" id="IPR024560">
    <property type="entry name" value="UPF0313_C"/>
</dbReference>
<feature type="domain" description="Radical SAM core" evidence="8">
    <location>
        <begin position="359"/>
        <end position="625"/>
    </location>
</feature>
<comment type="caution">
    <text evidence="9">The sequence shown here is derived from an EMBL/GenBank/DDBJ whole genome shotgun (WGS) entry which is preliminary data.</text>
</comment>
<evidence type="ECO:0000256" key="5">
    <source>
        <dbReference type="ARBA" id="ARBA00023014"/>
    </source>
</evidence>
<name>A0A7X8TQL3_9VIBR</name>
<reference evidence="9 10" key="1">
    <citation type="submission" date="2020-04" db="EMBL/GenBank/DDBJ databases">
        <title>Vibrio sp. SM6, a novel species isolated from seawater.</title>
        <authorList>
            <person name="Wang X."/>
        </authorList>
    </citation>
    <scope>NUCLEOTIDE SEQUENCE [LARGE SCALE GENOMIC DNA]</scope>
    <source>
        <strain evidence="9 10">SM6</strain>
    </source>
</reference>
<dbReference type="Pfam" id="PF08497">
    <property type="entry name" value="Radical_SAM_N"/>
    <property type="match status" value="1"/>
</dbReference>
<accession>A0A7X8TQL3</accession>